<evidence type="ECO:0000259" key="2">
    <source>
        <dbReference type="Pfam" id="PF03721"/>
    </source>
</evidence>
<dbReference type="VEuPathDB" id="FungiDB:BO83DRAFT_460626"/>
<evidence type="ECO:0000313" key="3">
    <source>
        <dbReference type="EMBL" id="PWY61713.1"/>
    </source>
</evidence>
<proteinExistence type="predicted"/>
<feature type="domain" description="UDP-glucose/GDP-mannose dehydrogenase N-terminal" evidence="2">
    <location>
        <begin position="1"/>
        <end position="139"/>
    </location>
</feature>
<dbReference type="GO" id="GO:0051287">
    <property type="term" value="F:NAD binding"/>
    <property type="evidence" value="ECO:0007669"/>
    <property type="project" value="InterPro"/>
</dbReference>
<dbReference type="OrthoDB" id="5059218at2759"/>
<comment type="catalytic activity">
    <reaction evidence="1">
        <text>UDP-alpha-D-glucose + 2 NAD(+) + H2O = UDP-alpha-D-glucuronate + 2 NADH + 3 H(+)</text>
        <dbReference type="Rhea" id="RHEA:23596"/>
        <dbReference type="ChEBI" id="CHEBI:15377"/>
        <dbReference type="ChEBI" id="CHEBI:15378"/>
        <dbReference type="ChEBI" id="CHEBI:57540"/>
        <dbReference type="ChEBI" id="CHEBI:57945"/>
        <dbReference type="ChEBI" id="CHEBI:58052"/>
        <dbReference type="ChEBI" id="CHEBI:58885"/>
        <dbReference type="EC" id="1.1.1.22"/>
    </reaction>
</comment>
<evidence type="ECO:0000313" key="4">
    <source>
        <dbReference type="Proteomes" id="UP000246171"/>
    </source>
</evidence>
<dbReference type="GO" id="GO:0006024">
    <property type="term" value="P:glycosaminoglycan biosynthetic process"/>
    <property type="evidence" value="ECO:0007669"/>
    <property type="project" value="TreeGrafter"/>
</dbReference>
<protein>
    <recommendedName>
        <fullName evidence="2">UDP-glucose/GDP-mannose dehydrogenase N-terminal domain-containing protein</fullName>
    </recommendedName>
</protein>
<gene>
    <name evidence="3" type="ORF">BO83DRAFT_460626</name>
</gene>
<dbReference type="Proteomes" id="UP000246171">
    <property type="component" value="Unassembled WGS sequence"/>
</dbReference>
<sequence length="160" mass="16974">GGPLGAVIASRCSSVQVTVVDKDATRIESWNSESPPLHEPGLAEIISGIRQHAWTSTEYVKSRLVFSTEIQSAVQEAQLILLCIDTPTRISGRGSGFAADLGNIKHSVEAIARAATDDMMLMGKSTVPCGASQMIKTIVSLPCSLSVQGMYGRECSYCGN</sequence>
<evidence type="ECO:0000256" key="1">
    <source>
        <dbReference type="ARBA" id="ARBA00047473"/>
    </source>
</evidence>
<organism evidence="3 4">
    <name type="scientific">Aspergillus eucalypticola (strain CBS 122712 / IBT 29274)</name>
    <dbReference type="NCBI Taxonomy" id="1448314"/>
    <lineage>
        <taxon>Eukaryota</taxon>
        <taxon>Fungi</taxon>
        <taxon>Dikarya</taxon>
        <taxon>Ascomycota</taxon>
        <taxon>Pezizomycotina</taxon>
        <taxon>Eurotiomycetes</taxon>
        <taxon>Eurotiomycetidae</taxon>
        <taxon>Eurotiales</taxon>
        <taxon>Aspergillaceae</taxon>
        <taxon>Aspergillus</taxon>
        <taxon>Aspergillus subgen. Circumdati</taxon>
    </lineage>
</organism>
<name>A0A317UI20_ASPEC</name>
<dbReference type="InterPro" id="IPR001732">
    <property type="entry name" value="UDP-Glc/GDP-Man_DH_N"/>
</dbReference>
<dbReference type="SUPFAM" id="SSF51735">
    <property type="entry name" value="NAD(P)-binding Rossmann-fold domains"/>
    <property type="match status" value="1"/>
</dbReference>
<dbReference type="RefSeq" id="XP_025381783.1">
    <property type="nucleotide sequence ID" value="XM_025537218.1"/>
</dbReference>
<dbReference type="Gene3D" id="3.40.50.720">
    <property type="entry name" value="NAD(P)-binding Rossmann-like Domain"/>
    <property type="match status" value="1"/>
</dbReference>
<dbReference type="InterPro" id="IPR036291">
    <property type="entry name" value="NAD(P)-bd_dom_sf"/>
</dbReference>
<comment type="caution">
    <text evidence="3">The sequence shown here is derived from an EMBL/GenBank/DDBJ whole genome shotgun (WGS) entry which is preliminary data.</text>
</comment>
<dbReference type="Pfam" id="PF03721">
    <property type="entry name" value="UDPG_MGDP_dh_N"/>
    <property type="match status" value="1"/>
</dbReference>
<dbReference type="PANTHER" id="PTHR11374:SF3">
    <property type="entry name" value="UDP-GLUCOSE 6-DEHYDROGENASE"/>
    <property type="match status" value="1"/>
</dbReference>
<reference evidence="3" key="1">
    <citation type="submission" date="2016-12" db="EMBL/GenBank/DDBJ databases">
        <title>The genomes of Aspergillus section Nigri reveals drivers in fungal speciation.</title>
        <authorList>
            <consortium name="DOE Joint Genome Institute"/>
            <person name="Vesth T.C."/>
            <person name="Nybo J."/>
            <person name="Theobald S."/>
            <person name="Brandl J."/>
            <person name="Frisvad J.C."/>
            <person name="Nielsen K.F."/>
            <person name="Lyhne E.K."/>
            <person name="Kogle M.E."/>
            <person name="Kuo A."/>
            <person name="Riley R."/>
            <person name="Clum A."/>
            <person name="Nolan M."/>
            <person name="Lipzen A."/>
            <person name="Salamov A."/>
            <person name="Henrissat B."/>
            <person name="Wiebenga A."/>
            <person name="De vries R.P."/>
            <person name="Grigoriev I.V."/>
            <person name="Mortensen U.H."/>
            <person name="Andersen M.R."/>
            <person name="Baker S.E."/>
        </authorList>
    </citation>
    <scope>NUCLEOTIDE SEQUENCE</scope>
    <source>
        <strain evidence="3">CBS 122712</strain>
    </source>
</reference>
<dbReference type="GO" id="GO:0003979">
    <property type="term" value="F:UDP-glucose 6-dehydrogenase activity"/>
    <property type="evidence" value="ECO:0007669"/>
    <property type="project" value="UniProtKB-EC"/>
</dbReference>
<dbReference type="GeneID" id="37059180"/>
<dbReference type="PANTHER" id="PTHR11374">
    <property type="entry name" value="UDP-GLUCOSE DEHYDROGENASE/UDP-MANNAC DEHYDROGENASE"/>
    <property type="match status" value="1"/>
</dbReference>
<feature type="non-terminal residue" evidence="3">
    <location>
        <position position="1"/>
    </location>
</feature>
<dbReference type="AlphaFoldDB" id="A0A317UI20"/>
<dbReference type="GO" id="GO:0005634">
    <property type="term" value="C:nucleus"/>
    <property type="evidence" value="ECO:0007669"/>
    <property type="project" value="TreeGrafter"/>
</dbReference>
<dbReference type="InterPro" id="IPR028356">
    <property type="entry name" value="UDPglc_DH_euk"/>
</dbReference>
<accession>A0A317UI20</accession>
<dbReference type="EMBL" id="MSFU01000056">
    <property type="protein sequence ID" value="PWY61713.1"/>
    <property type="molecule type" value="Genomic_DNA"/>
</dbReference>
<keyword evidence="4" id="KW-1185">Reference proteome</keyword>